<evidence type="ECO:0000313" key="7">
    <source>
        <dbReference type="EMBL" id="KGA21648.1"/>
    </source>
</evidence>
<accession>A0A094SS82</accession>
<evidence type="ECO:0000256" key="1">
    <source>
        <dbReference type="ARBA" id="ARBA00001917"/>
    </source>
</evidence>
<protein>
    <submittedName>
        <fullName evidence="7">Putative oxidoreductase</fullName>
    </submittedName>
</protein>
<keyword evidence="2" id="KW-0285">Flavoprotein</keyword>
<reference evidence="7" key="1">
    <citation type="submission" date="2014-06" db="EMBL/GenBank/DDBJ databases">
        <title>Key roles for freshwater Actinobacteria revealed by deep metagenomic sequencing.</title>
        <authorList>
            <person name="Ghai R."/>
            <person name="Mizuno C.M."/>
            <person name="Picazo A."/>
            <person name="Camacho A."/>
            <person name="Rodriguez-Valera F."/>
        </authorList>
    </citation>
    <scope>NUCLEOTIDE SEQUENCE</scope>
</reference>
<dbReference type="InterPro" id="IPR013785">
    <property type="entry name" value="Aldolase_TIM"/>
</dbReference>
<dbReference type="PANTHER" id="PTHR43303:SF4">
    <property type="entry name" value="NADPH DEHYDROGENASE C23G7.10C-RELATED"/>
    <property type="match status" value="1"/>
</dbReference>
<dbReference type="AlphaFoldDB" id="A0A094SS82"/>
<proteinExistence type="predicted"/>
<organism evidence="7">
    <name type="scientific">freshwater metagenome</name>
    <dbReference type="NCBI Taxonomy" id="449393"/>
    <lineage>
        <taxon>unclassified sequences</taxon>
        <taxon>metagenomes</taxon>
        <taxon>ecological metagenomes</taxon>
    </lineage>
</organism>
<dbReference type="GO" id="GO:0003959">
    <property type="term" value="F:NADPH dehydrogenase activity"/>
    <property type="evidence" value="ECO:0007669"/>
    <property type="project" value="InterPro"/>
</dbReference>
<dbReference type="EMBL" id="JNSL01000003">
    <property type="protein sequence ID" value="KGA21648.1"/>
    <property type="molecule type" value="Genomic_DNA"/>
</dbReference>
<comment type="caution">
    <text evidence="7">The sequence shown here is derived from an EMBL/GenBank/DDBJ whole genome shotgun (WGS) entry which is preliminary data.</text>
</comment>
<name>A0A094SS82_9ZZZZ</name>
<gene>
    <name evidence="7" type="ORF">GM51_1140</name>
</gene>
<evidence type="ECO:0000256" key="3">
    <source>
        <dbReference type="ARBA" id="ARBA00022643"/>
    </source>
</evidence>
<dbReference type="SUPFAM" id="SSF51395">
    <property type="entry name" value="FMN-linked oxidoreductases"/>
    <property type="match status" value="1"/>
</dbReference>
<evidence type="ECO:0000256" key="5">
    <source>
        <dbReference type="ARBA" id="ARBA00023002"/>
    </source>
</evidence>
<dbReference type="PANTHER" id="PTHR43303">
    <property type="entry name" value="NADPH DEHYDROGENASE C23G7.10C-RELATED"/>
    <property type="match status" value="1"/>
</dbReference>
<dbReference type="InterPro" id="IPR001155">
    <property type="entry name" value="OxRdtase_FMN_N"/>
</dbReference>
<evidence type="ECO:0000256" key="4">
    <source>
        <dbReference type="ARBA" id="ARBA00022857"/>
    </source>
</evidence>
<keyword evidence="5" id="KW-0560">Oxidoreductase</keyword>
<dbReference type="GO" id="GO:0010181">
    <property type="term" value="F:FMN binding"/>
    <property type="evidence" value="ECO:0007669"/>
    <property type="project" value="InterPro"/>
</dbReference>
<dbReference type="GO" id="GO:0050661">
    <property type="term" value="F:NADP binding"/>
    <property type="evidence" value="ECO:0007669"/>
    <property type="project" value="InterPro"/>
</dbReference>
<keyword evidence="4" id="KW-0521">NADP</keyword>
<dbReference type="CDD" id="cd02932">
    <property type="entry name" value="OYE_YqiM_FMN"/>
    <property type="match status" value="1"/>
</dbReference>
<dbReference type="InterPro" id="IPR044152">
    <property type="entry name" value="YqjM-like"/>
</dbReference>
<evidence type="ECO:0000259" key="6">
    <source>
        <dbReference type="Pfam" id="PF00724"/>
    </source>
</evidence>
<dbReference type="Gene3D" id="3.20.20.70">
    <property type="entry name" value="Aldolase class I"/>
    <property type="match status" value="1"/>
</dbReference>
<evidence type="ECO:0000256" key="2">
    <source>
        <dbReference type="ARBA" id="ARBA00022630"/>
    </source>
</evidence>
<dbReference type="Pfam" id="PF00724">
    <property type="entry name" value="Oxidored_FMN"/>
    <property type="match status" value="1"/>
</dbReference>
<comment type="cofactor">
    <cofactor evidence="1">
        <name>FMN</name>
        <dbReference type="ChEBI" id="CHEBI:58210"/>
    </cofactor>
</comment>
<sequence>MAKLFEPLTIRGVTFRNRLWVSPMCQYMCLNHDGMPNDWHLMNAGSLAAGGAGLFLAEATGVSPEARITSECTGIWNDAQRDQWKRIVDLVHQQGAAAGIQLAHSGRKGSDYRGFTAAAGVTKPASEGGWRPVGPSPIACPGLDVPEVLDQAGIDKVIDDFGTAAVRAVEAGFDVIEIHAAHGYLIHNFLSPLSNEREDEYGGSLENRARLLLEIVDRIREVVPERIALFVRFSATDWVDNGWKPEDTAQVAHWAHDRGADFFDISSGGLIRDIFISVSPGYQVPLTETVRKLGNVAAAAVGKITSASQAESILADGHADAIFMGRELIRDPHFPFRAAAELGVTVDYYPLTYTAADWSAR</sequence>
<feature type="domain" description="NADH:flavin oxidoreductase/NADH oxidase N-terminal" evidence="6">
    <location>
        <begin position="3"/>
        <end position="341"/>
    </location>
</feature>
<keyword evidence="3" id="KW-0288">FMN</keyword>